<organism evidence="9 10">
    <name type="scientific">Paenibacillus sediminis</name>
    <dbReference type="NCBI Taxonomy" id="664909"/>
    <lineage>
        <taxon>Bacteria</taxon>
        <taxon>Bacillati</taxon>
        <taxon>Bacillota</taxon>
        <taxon>Bacilli</taxon>
        <taxon>Bacillales</taxon>
        <taxon>Paenibacillaceae</taxon>
        <taxon>Paenibacillus</taxon>
    </lineage>
</organism>
<feature type="transmembrane region" description="Helical" evidence="8">
    <location>
        <begin position="142"/>
        <end position="159"/>
    </location>
</feature>
<dbReference type="InterPro" id="IPR007227">
    <property type="entry name" value="Cell_shape_determining_MreD"/>
</dbReference>
<keyword evidence="7 8" id="KW-0472">Membrane</keyword>
<dbReference type="NCBIfam" id="TIGR03426">
    <property type="entry name" value="shape_MreD"/>
    <property type="match status" value="1"/>
</dbReference>
<feature type="transmembrane region" description="Helical" evidence="8">
    <location>
        <begin position="101"/>
        <end position="122"/>
    </location>
</feature>
<evidence type="ECO:0000256" key="8">
    <source>
        <dbReference type="SAM" id="Phobius"/>
    </source>
</evidence>
<sequence length="178" mass="20478">MAMRRNILVALLFILFIIEGTIIPWLVPDAWQTRIVPHLVYIVILFVAVYGHRHTALVLGLIFGMIHDVVFYGQIIGTYSFAMGLSSYLMGLIFQAPRAPLPVMMTVVLLGSLLFDGILHALYTLFHLTDESFDFAFVDHMLPNLVIHFVFALVIYVPLRRQLEMLYRRRRASREDKA</sequence>
<feature type="transmembrane region" description="Helical" evidence="8">
    <location>
        <begin position="6"/>
        <end position="27"/>
    </location>
</feature>
<comment type="subcellular location">
    <subcellularLocation>
        <location evidence="1">Cell membrane</location>
        <topology evidence="1">Multi-pass membrane protein</topology>
    </subcellularLocation>
</comment>
<evidence type="ECO:0000313" key="9">
    <source>
        <dbReference type="EMBL" id="MBP1938321.1"/>
    </source>
</evidence>
<evidence type="ECO:0000256" key="3">
    <source>
        <dbReference type="ARBA" id="ARBA00022475"/>
    </source>
</evidence>
<keyword evidence="6 8" id="KW-1133">Transmembrane helix</keyword>
<feature type="transmembrane region" description="Helical" evidence="8">
    <location>
        <begin position="69"/>
        <end position="94"/>
    </location>
</feature>
<evidence type="ECO:0000256" key="2">
    <source>
        <dbReference type="ARBA" id="ARBA00007776"/>
    </source>
</evidence>
<evidence type="ECO:0000256" key="1">
    <source>
        <dbReference type="ARBA" id="ARBA00004651"/>
    </source>
</evidence>
<evidence type="ECO:0000313" key="10">
    <source>
        <dbReference type="Proteomes" id="UP001519273"/>
    </source>
</evidence>
<name>A0ABS4H757_9BACL</name>
<keyword evidence="10" id="KW-1185">Reference proteome</keyword>
<evidence type="ECO:0000256" key="5">
    <source>
        <dbReference type="ARBA" id="ARBA00022960"/>
    </source>
</evidence>
<dbReference type="EMBL" id="JAGGKP010000013">
    <property type="protein sequence ID" value="MBP1938321.1"/>
    <property type="molecule type" value="Genomic_DNA"/>
</dbReference>
<accession>A0ABS4H757</accession>
<keyword evidence="3" id="KW-1003">Cell membrane</keyword>
<reference evidence="9 10" key="1">
    <citation type="submission" date="2021-03" db="EMBL/GenBank/DDBJ databases">
        <title>Genomic Encyclopedia of Type Strains, Phase IV (KMG-IV): sequencing the most valuable type-strain genomes for metagenomic binning, comparative biology and taxonomic classification.</title>
        <authorList>
            <person name="Goeker M."/>
        </authorList>
    </citation>
    <scope>NUCLEOTIDE SEQUENCE [LARGE SCALE GENOMIC DNA]</scope>
    <source>
        <strain evidence="9 10">DSM 23491</strain>
    </source>
</reference>
<proteinExistence type="inferred from homology"/>
<dbReference type="RefSeq" id="WP_209852606.1">
    <property type="nucleotide sequence ID" value="NZ_CBCRVE010000013.1"/>
</dbReference>
<dbReference type="Proteomes" id="UP001519273">
    <property type="component" value="Unassembled WGS sequence"/>
</dbReference>
<evidence type="ECO:0000256" key="4">
    <source>
        <dbReference type="ARBA" id="ARBA00022692"/>
    </source>
</evidence>
<comment type="caution">
    <text evidence="9">The sequence shown here is derived from an EMBL/GenBank/DDBJ whole genome shotgun (WGS) entry which is preliminary data.</text>
</comment>
<evidence type="ECO:0000256" key="6">
    <source>
        <dbReference type="ARBA" id="ARBA00022989"/>
    </source>
</evidence>
<evidence type="ECO:0000256" key="7">
    <source>
        <dbReference type="ARBA" id="ARBA00023136"/>
    </source>
</evidence>
<protein>
    <submittedName>
        <fullName evidence="9">Rod shape-determining protein MreD</fullName>
    </submittedName>
</protein>
<comment type="similarity">
    <text evidence="2">Belongs to the MreD family.</text>
</comment>
<keyword evidence="5" id="KW-0133">Cell shape</keyword>
<gene>
    <name evidence="9" type="ORF">J2Z20_003241</name>
</gene>
<dbReference type="Pfam" id="PF04093">
    <property type="entry name" value="MreD"/>
    <property type="match status" value="1"/>
</dbReference>
<keyword evidence="4 8" id="KW-0812">Transmembrane</keyword>